<dbReference type="SUPFAM" id="SSF57701">
    <property type="entry name" value="Zn2/Cys6 DNA-binding domain"/>
    <property type="match status" value="1"/>
</dbReference>
<protein>
    <recommendedName>
        <fullName evidence="5">Zn(2)-C6 fungal-type domain-containing protein</fullName>
    </recommendedName>
</protein>
<dbReference type="InterPro" id="IPR036864">
    <property type="entry name" value="Zn2-C6_fun-type_DNA-bd_sf"/>
</dbReference>
<dbReference type="Gene3D" id="4.10.240.10">
    <property type="entry name" value="Zn(2)-C6 fungal-type DNA-binding domain"/>
    <property type="match status" value="1"/>
</dbReference>
<organism evidence="6 7">
    <name type="scientific">Byssothecium circinans</name>
    <dbReference type="NCBI Taxonomy" id="147558"/>
    <lineage>
        <taxon>Eukaryota</taxon>
        <taxon>Fungi</taxon>
        <taxon>Dikarya</taxon>
        <taxon>Ascomycota</taxon>
        <taxon>Pezizomycotina</taxon>
        <taxon>Dothideomycetes</taxon>
        <taxon>Pleosporomycetidae</taxon>
        <taxon>Pleosporales</taxon>
        <taxon>Massarineae</taxon>
        <taxon>Massarinaceae</taxon>
        <taxon>Byssothecium</taxon>
    </lineage>
</organism>
<dbReference type="SMART" id="SM00906">
    <property type="entry name" value="Fungal_trans"/>
    <property type="match status" value="1"/>
</dbReference>
<evidence type="ECO:0000256" key="3">
    <source>
        <dbReference type="ARBA" id="ARBA00023242"/>
    </source>
</evidence>
<dbReference type="PANTHER" id="PTHR31001">
    <property type="entry name" value="UNCHARACTERIZED TRANSCRIPTIONAL REGULATORY PROTEIN"/>
    <property type="match status" value="1"/>
</dbReference>
<dbReference type="CDD" id="cd00067">
    <property type="entry name" value="GAL4"/>
    <property type="match status" value="1"/>
</dbReference>
<keyword evidence="3" id="KW-0539">Nucleus</keyword>
<keyword evidence="2" id="KW-0479">Metal-binding</keyword>
<dbReference type="GO" id="GO:0000981">
    <property type="term" value="F:DNA-binding transcription factor activity, RNA polymerase II-specific"/>
    <property type="evidence" value="ECO:0007669"/>
    <property type="project" value="InterPro"/>
</dbReference>
<dbReference type="GO" id="GO:0006351">
    <property type="term" value="P:DNA-templated transcription"/>
    <property type="evidence" value="ECO:0007669"/>
    <property type="project" value="InterPro"/>
</dbReference>
<dbReference type="Proteomes" id="UP000800035">
    <property type="component" value="Unassembled WGS sequence"/>
</dbReference>
<dbReference type="InterPro" id="IPR001138">
    <property type="entry name" value="Zn2Cys6_DnaBD"/>
</dbReference>
<evidence type="ECO:0000313" key="7">
    <source>
        <dbReference type="Proteomes" id="UP000800035"/>
    </source>
</evidence>
<evidence type="ECO:0000256" key="1">
    <source>
        <dbReference type="ARBA" id="ARBA00004123"/>
    </source>
</evidence>
<feature type="domain" description="Zn(2)-C6 fungal-type" evidence="5">
    <location>
        <begin position="11"/>
        <end position="43"/>
    </location>
</feature>
<name>A0A6A5U212_9PLEO</name>
<dbReference type="Pfam" id="PF04082">
    <property type="entry name" value="Fungal_trans"/>
    <property type="match status" value="1"/>
</dbReference>
<dbReference type="Pfam" id="PF00172">
    <property type="entry name" value="Zn_clus"/>
    <property type="match status" value="1"/>
</dbReference>
<dbReference type="PANTHER" id="PTHR31001:SF82">
    <property type="entry name" value="ZN(II)2CYS6 TRANSCRIPTION FACTOR (EUROFUNG)"/>
    <property type="match status" value="1"/>
</dbReference>
<dbReference type="PROSITE" id="PS50048">
    <property type="entry name" value="ZN2_CY6_FUNGAL_2"/>
    <property type="match status" value="1"/>
</dbReference>
<dbReference type="GO" id="GO:0003677">
    <property type="term" value="F:DNA binding"/>
    <property type="evidence" value="ECO:0007669"/>
    <property type="project" value="InterPro"/>
</dbReference>
<evidence type="ECO:0000256" key="4">
    <source>
        <dbReference type="SAM" id="MobiDB-lite"/>
    </source>
</evidence>
<dbReference type="CDD" id="cd12148">
    <property type="entry name" value="fungal_TF_MHR"/>
    <property type="match status" value="1"/>
</dbReference>
<dbReference type="GO" id="GO:0005634">
    <property type="term" value="C:nucleus"/>
    <property type="evidence" value="ECO:0007669"/>
    <property type="project" value="UniProtKB-SubCell"/>
</dbReference>
<dbReference type="SMART" id="SM00066">
    <property type="entry name" value="GAL4"/>
    <property type="match status" value="1"/>
</dbReference>
<evidence type="ECO:0000313" key="6">
    <source>
        <dbReference type="EMBL" id="KAF1957989.1"/>
    </source>
</evidence>
<feature type="region of interest" description="Disordered" evidence="4">
    <location>
        <begin position="43"/>
        <end position="86"/>
    </location>
</feature>
<dbReference type="AlphaFoldDB" id="A0A6A5U212"/>
<sequence>MNSRRNGKPASCEPCRINKTRCDHTYPVCDRCVQRGIADKCTYHPAPLTKPRTTDNRSTKDPSSSRPVKRKRVSAPVPDSFTTDPLSQNAKFTDAVAVETYRPGYLGPTSFIASLPKDESSPVFNDREASVDSETDIEMAHQHPLTKQMRMQMTSDILKTFRYYSTIKELITWHSIHCEAGTIPLPFDVALVNELQPVVNRYNLAHSVPDPRLVTLILENSSKPLAISGSLKARDFHRICSGDNLRLETIGFLLATAGQALSFGACSHLINEHNHPGLRAKLVDELLRASTSSVILCSLISPVSDLQVWLIFVNYYLTIMVCGISAPPSYRRMGELNTQIYALGIHRESNSSSVPAWLLETRRRIFCSSYMHDKTIATFLGRPIRMSKRHTDIRMPLDISDDELMADEETFNSAVQALDENGWNTRGRYLRASWVRIRYVSSQLLEEILDFALVMLDENVEEQLLDISSRIHTSWTSFPTHFHYSPSCWDTGLQTSICLMLVVVHQTHWYNEFIIRKLLAQSKPQQTLTSNLALLRVSTTLLSNTLTLGRLHDRNYDVHKDFLHQVILFGIPSASVLASALQEQQRTGQAFPQPVSRAEIIRMLSVLISHLEAAAHLDSSSARPGEANYNLCRKACRAFTRVMDHVLDPKPREESGSEITPLSADLEGDLGLDLDVFGAFEGIDFSGVGGGLGDEGVDWGLMAQWTM</sequence>
<dbReference type="OrthoDB" id="4898680at2759"/>
<dbReference type="InterPro" id="IPR050613">
    <property type="entry name" value="Sec_Metabolite_Reg"/>
</dbReference>
<dbReference type="EMBL" id="ML976988">
    <property type="protein sequence ID" value="KAF1957989.1"/>
    <property type="molecule type" value="Genomic_DNA"/>
</dbReference>
<keyword evidence="7" id="KW-1185">Reference proteome</keyword>
<dbReference type="InterPro" id="IPR007219">
    <property type="entry name" value="XnlR_reg_dom"/>
</dbReference>
<proteinExistence type="predicted"/>
<gene>
    <name evidence="6" type="ORF">CC80DRAFT_470147</name>
</gene>
<comment type="subcellular location">
    <subcellularLocation>
        <location evidence="1">Nucleus</location>
    </subcellularLocation>
</comment>
<dbReference type="PROSITE" id="PS00463">
    <property type="entry name" value="ZN2_CY6_FUNGAL_1"/>
    <property type="match status" value="1"/>
</dbReference>
<reference evidence="6" key="1">
    <citation type="journal article" date="2020" name="Stud. Mycol.">
        <title>101 Dothideomycetes genomes: a test case for predicting lifestyles and emergence of pathogens.</title>
        <authorList>
            <person name="Haridas S."/>
            <person name="Albert R."/>
            <person name="Binder M."/>
            <person name="Bloem J."/>
            <person name="Labutti K."/>
            <person name="Salamov A."/>
            <person name="Andreopoulos B."/>
            <person name="Baker S."/>
            <person name="Barry K."/>
            <person name="Bills G."/>
            <person name="Bluhm B."/>
            <person name="Cannon C."/>
            <person name="Castanera R."/>
            <person name="Culley D."/>
            <person name="Daum C."/>
            <person name="Ezra D."/>
            <person name="Gonzalez J."/>
            <person name="Henrissat B."/>
            <person name="Kuo A."/>
            <person name="Liang C."/>
            <person name="Lipzen A."/>
            <person name="Lutzoni F."/>
            <person name="Magnuson J."/>
            <person name="Mondo S."/>
            <person name="Nolan M."/>
            <person name="Ohm R."/>
            <person name="Pangilinan J."/>
            <person name="Park H.-J."/>
            <person name="Ramirez L."/>
            <person name="Alfaro M."/>
            <person name="Sun H."/>
            <person name="Tritt A."/>
            <person name="Yoshinaga Y."/>
            <person name="Zwiers L.-H."/>
            <person name="Turgeon B."/>
            <person name="Goodwin S."/>
            <person name="Spatafora J."/>
            <person name="Crous P."/>
            <person name="Grigoriev I."/>
        </authorList>
    </citation>
    <scope>NUCLEOTIDE SEQUENCE</scope>
    <source>
        <strain evidence="6">CBS 675.92</strain>
    </source>
</reference>
<evidence type="ECO:0000256" key="2">
    <source>
        <dbReference type="ARBA" id="ARBA00022723"/>
    </source>
</evidence>
<dbReference type="GO" id="GO:0008270">
    <property type="term" value="F:zinc ion binding"/>
    <property type="evidence" value="ECO:0007669"/>
    <property type="project" value="InterPro"/>
</dbReference>
<evidence type="ECO:0000259" key="5">
    <source>
        <dbReference type="PROSITE" id="PS50048"/>
    </source>
</evidence>
<accession>A0A6A5U212</accession>